<sequence>MSIPRTAARAAAVAAALLLPAALLAPPAAAEDAPRTGAVTAAHAETSRWPTGYQAEITVTNPTDAPLDDWSVSFELPEGAEVHEMWDATLERDGSGYTATPPSWGAEVPAGGSYTFGYNGVFSGGATEPVSCTVNGAPCDGGGAEDAYRQVGYFTQWGADDKDFLVKSLETTGQAERLTHLNYAFANLDEDGRCFATDAEGQGEALSDYGRAYTAEESVSGTADDPGQPLRGSFNQLRQLKEIHPDLKVSIAIGGWAWSDYFSNAALPENREAAVASCIDMFIKGNLPELNGAGGEGAAEGVFDGIDLDWEWPGSEGEPGNVVREEDKENFTALVREFRTQLDELGEQTGEDYTLTSFMPASTAALDAGYELPELMESFDFINVQGYDFTGSWSTSTGHQSNVRVPEGDPAEQPRSYETVVQAYLDRGAAPEDIVMGVPFYGRGWQGVEPGPDGDGLWQESDGAAPGPRDPGYNDYNVLAGYAEDGGFELFRDDHAGTAWLYDGDQWWTYDDATAIAQKTAWARDAGLSGAMVWSLDGDDADGTLFRALDGELNGA</sequence>
<keyword evidence="5 6" id="KW-0326">Glycosidase</keyword>
<evidence type="ECO:0000256" key="2">
    <source>
        <dbReference type="ARBA" id="ARBA00012729"/>
    </source>
</evidence>
<feature type="region of interest" description="Disordered" evidence="8">
    <location>
        <begin position="449"/>
        <end position="471"/>
    </location>
</feature>
<dbReference type="GO" id="GO:0008061">
    <property type="term" value="F:chitin binding"/>
    <property type="evidence" value="ECO:0007669"/>
    <property type="project" value="InterPro"/>
</dbReference>
<dbReference type="GO" id="GO:0030247">
    <property type="term" value="F:polysaccharide binding"/>
    <property type="evidence" value="ECO:0007669"/>
    <property type="project" value="UniProtKB-UniRule"/>
</dbReference>
<dbReference type="PROSITE" id="PS01095">
    <property type="entry name" value="GH18_1"/>
    <property type="match status" value="1"/>
</dbReference>
<dbReference type="EMBL" id="JACHDB010000001">
    <property type="protein sequence ID" value="MBB5432668.1"/>
    <property type="molecule type" value="Genomic_DNA"/>
</dbReference>
<dbReference type="InterPro" id="IPR050314">
    <property type="entry name" value="Glycosyl_Hydrlase_18"/>
</dbReference>
<dbReference type="GO" id="GO:0008843">
    <property type="term" value="F:endochitinase activity"/>
    <property type="evidence" value="ECO:0007669"/>
    <property type="project" value="UniProtKB-EC"/>
</dbReference>
<evidence type="ECO:0000256" key="4">
    <source>
        <dbReference type="ARBA" id="ARBA00023024"/>
    </source>
</evidence>
<accession>A0A7W8VE41</accession>
<evidence type="ECO:0000256" key="6">
    <source>
        <dbReference type="RuleBase" id="RU000489"/>
    </source>
</evidence>
<dbReference type="InterPro" id="IPR001579">
    <property type="entry name" value="Glyco_hydro_18_chit_AS"/>
</dbReference>
<evidence type="ECO:0000256" key="7">
    <source>
        <dbReference type="RuleBase" id="RU004453"/>
    </source>
</evidence>
<dbReference type="PROSITE" id="PS51173">
    <property type="entry name" value="CBM2"/>
    <property type="match status" value="1"/>
</dbReference>
<evidence type="ECO:0000256" key="9">
    <source>
        <dbReference type="SAM" id="SignalP"/>
    </source>
</evidence>
<dbReference type="PROSITE" id="PS51910">
    <property type="entry name" value="GH18_2"/>
    <property type="match status" value="1"/>
</dbReference>
<dbReference type="InterPro" id="IPR029070">
    <property type="entry name" value="Chitinase_insertion_sf"/>
</dbReference>
<dbReference type="InterPro" id="IPR017853">
    <property type="entry name" value="GH"/>
</dbReference>
<dbReference type="InterPro" id="IPR001223">
    <property type="entry name" value="Glyco_hydro18_cat"/>
</dbReference>
<gene>
    <name evidence="12" type="ORF">HDA36_002752</name>
</gene>
<protein>
    <recommendedName>
        <fullName evidence="2">chitinase</fullName>
        <ecNumber evidence="2">3.2.1.14</ecNumber>
    </recommendedName>
</protein>
<evidence type="ECO:0000256" key="1">
    <source>
        <dbReference type="ARBA" id="ARBA00000822"/>
    </source>
</evidence>
<dbReference type="SUPFAM" id="SSF51445">
    <property type="entry name" value="(Trans)glycosidases"/>
    <property type="match status" value="1"/>
</dbReference>
<evidence type="ECO:0000256" key="8">
    <source>
        <dbReference type="SAM" id="MobiDB-lite"/>
    </source>
</evidence>
<evidence type="ECO:0000259" key="10">
    <source>
        <dbReference type="PROSITE" id="PS51173"/>
    </source>
</evidence>
<evidence type="ECO:0000256" key="3">
    <source>
        <dbReference type="ARBA" id="ARBA00022801"/>
    </source>
</evidence>
<dbReference type="GO" id="GO:0005975">
    <property type="term" value="P:carbohydrate metabolic process"/>
    <property type="evidence" value="ECO:0007669"/>
    <property type="project" value="InterPro"/>
</dbReference>
<evidence type="ECO:0000256" key="5">
    <source>
        <dbReference type="ARBA" id="ARBA00023295"/>
    </source>
</evidence>
<dbReference type="SMART" id="SM00637">
    <property type="entry name" value="CBD_II"/>
    <property type="match status" value="1"/>
</dbReference>
<comment type="similarity">
    <text evidence="7">Belongs to the glycosyl hydrolase 18 family.</text>
</comment>
<comment type="catalytic activity">
    <reaction evidence="1">
        <text>Random endo-hydrolysis of N-acetyl-beta-D-glucosaminide (1-&gt;4)-beta-linkages in chitin and chitodextrins.</text>
        <dbReference type="EC" id="3.2.1.14"/>
    </reaction>
</comment>
<name>A0A7W8VE41_9ACTN</name>
<evidence type="ECO:0000313" key="13">
    <source>
        <dbReference type="Proteomes" id="UP000572635"/>
    </source>
</evidence>
<dbReference type="InterPro" id="IPR001919">
    <property type="entry name" value="CBD2"/>
</dbReference>
<dbReference type="Gene3D" id="3.10.50.10">
    <property type="match status" value="1"/>
</dbReference>
<feature type="chain" id="PRO_5031197257" description="chitinase" evidence="9">
    <location>
        <begin position="31"/>
        <end position="556"/>
    </location>
</feature>
<dbReference type="Pfam" id="PF00553">
    <property type="entry name" value="CBM_2"/>
    <property type="match status" value="1"/>
</dbReference>
<dbReference type="PANTHER" id="PTHR11177">
    <property type="entry name" value="CHITINASE"/>
    <property type="match status" value="1"/>
</dbReference>
<dbReference type="SUPFAM" id="SSF54556">
    <property type="entry name" value="Chitinase insertion domain"/>
    <property type="match status" value="1"/>
</dbReference>
<feature type="region of interest" description="Disordered" evidence="8">
    <location>
        <begin position="395"/>
        <end position="415"/>
    </location>
</feature>
<dbReference type="RefSeq" id="WP_184392201.1">
    <property type="nucleotide sequence ID" value="NZ_BAAAJD010000111.1"/>
</dbReference>
<feature type="domain" description="GH18" evidence="11">
    <location>
        <begin position="148"/>
        <end position="556"/>
    </location>
</feature>
<dbReference type="GO" id="GO:0006032">
    <property type="term" value="P:chitin catabolic process"/>
    <property type="evidence" value="ECO:0007669"/>
    <property type="project" value="UniProtKB-KW"/>
</dbReference>
<dbReference type="EC" id="3.2.1.14" evidence="2"/>
<dbReference type="InterPro" id="IPR012291">
    <property type="entry name" value="CBM2_carb-bd_dom_sf"/>
</dbReference>
<evidence type="ECO:0000313" key="12">
    <source>
        <dbReference type="EMBL" id="MBB5432668.1"/>
    </source>
</evidence>
<keyword evidence="13" id="KW-1185">Reference proteome</keyword>
<keyword evidence="4" id="KW-0119">Carbohydrate metabolism</keyword>
<dbReference type="CDD" id="cd06548">
    <property type="entry name" value="GH18_chitinase"/>
    <property type="match status" value="1"/>
</dbReference>
<comment type="caution">
    <text evidence="12">The sequence shown here is derived from an EMBL/GenBank/DDBJ whole genome shotgun (WGS) entry which is preliminary data.</text>
</comment>
<evidence type="ECO:0000259" key="11">
    <source>
        <dbReference type="PROSITE" id="PS51910"/>
    </source>
</evidence>
<keyword evidence="4" id="KW-0146">Chitin degradation</keyword>
<dbReference type="PANTHER" id="PTHR11177:SF317">
    <property type="entry name" value="CHITINASE 12-RELATED"/>
    <property type="match status" value="1"/>
</dbReference>
<feature type="signal peptide" evidence="9">
    <location>
        <begin position="1"/>
        <end position="30"/>
    </location>
</feature>
<proteinExistence type="inferred from homology"/>
<organism evidence="12 13">
    <name type="scientific">Nocardiopsis composta</name>
    <dbReference type="NCBI Taxonomy" id="157465"/>
    <lineage>
        <taxon>Bacteria</taxon>
        <taxon>Bacillati</taxon>
        <taxon>Actinomycetota</taxon>
        <taxon>Actinomycetes</taxon>
        <taxon>Streptosporangiales</taxon>
        <taxon>Nocardiopsidaceae</taxon>
        <taxon>Nocardiopsis</taxon>
    </lineage>
</organism>
<dbReference type="SUPFAM" id="SSF49384">
    <property type="entry name" value="Carbohydrate-binding domain"/>
    <property type="match status" value="1"/>
</dbReference>
<dbReference type="Gene3D" id="2.60.40.290">
    <property type="match status" value="1"/>
</dbReference>
<keyword evidence="9" id="KW-0732">Signal</keyword>
<keyword evidence="3 6" id="KW-0378">Hydrolase</keyword>
<reference evidence="12 13" key="1">
    <citation type="submission" date="2020-08" db="EMBL/GenBank/DDBJ databases">
        <title>Sequencing the genomes of 1000 actinobacteria strains.</title>
        <authorList>
            <person name="Klenk H.-P."/>
        </authorList>
    </citation>
    <scope>NUCLEOTIDE SEQUENCE [LARGE SCALE GENOMIC DNA]</scope>
    <source>
        <strain evidence="12 13">DSM 44551</strain>
    </source>
</reference>
<dbReference type="AlphaFoldDB" id="A0A7W8VE41"/>
<dbReference type="Gene3D" id="3.20.20.80">
    <property type="entry name" value="Glycosidases"/>
    <property type="match status" value="1"/>
</dbReference>
<dbReference type="InterPro" id="IPR008965">
    <property type="entry name" value="CBM2/CBM3_carb-bd_dom_sf"/>
</dbReference>
<dbReference type="Proteomes" id="UP000572635">
    <property type="component" value="Unassembled WGS sequence"/>
</dbReference>
<keyword evidence="4" id="KW-0624">Polysaccharide degradation</keyword>
<dbReference type="InterPro" id="IPR011583">
    <property type="entry name" value="Chitinase_II/V-like_cat"/>
</dbReference>
<feature type="domain" description="CBM2" evidence="10">
    <location>
        <begin position="32"/>
        <end position="142"/>
    </location>
</feature>
<dbReference type="Pfam" id="PF00704">
    <property type="entry name" value="Glyco_hydro_18"/>
    <property type="match status" value="1"/>
</dbReference>
<dbReference type="SMART" id="SM00636">
    <property type="entry name" value="Glyco_18"/>
    <property type="match status" value="1"/>
</dbReference>